<dbReference type="Pfam" id="PF05703">
    <property type="entry name" value="Auxin_canalis"/>
    <property type="match status" value="1"/>
</dbReference>
<dbReference type="Proteomes" id="UP001603857">
    <property type="component" value="Unassembled WGS sequence"/>
</dbReference>
<gene>
    <name evidence="3" type="ORF">Fmac_001986</name>
</gene>
<keyword evidence="4" id="KW-1185">Reference proteome</keyword>
<sequence length="124" mass="14067">MEFLSRSWSVSALEAYKALSKITLSNVAIPEDDAAEAEEASVTVSRNPFFTFSETFQMILAQMVGTENTTTVSELRTESEEEQKCSRFQRDKPEGQMNRRMQWLSVTEKNESKTEGNLRAKGET</sequence>
<protein>
    <recommendedName>
        <fullName evidence="2">VAN3-binding protein-like auxin canalisation domain-containing protein</fullName>
    </recommendedName>
</protein>
<feature type="compositionally biased region" description="Basic and acidic residues" evidence="1">
    <location>
        <begin position="108"/>
        <end position="124"/>
    </location>
</feature>
<accession>A0ABD1NJ87</accession>
<organism evidence="3 4">
    <name type="scientific">Flemingia macrophylla</name>
    <dbReference type="NCBI Taxonomy" id="520843"/>
    <lineage>
        <taxon>Eukaryota</taxon>
        <taxon>Viridiplantae</taxon>
        <taxon>Streptophyta</taxon>
        <taxon>Embryophyta</taxon>
        <taxon>Tracheophyta</taxon>
        <taxon>Spermatophyta</taxon>
        <taxon>Magnoliopsida</taxon>
        <taxon>eudicotyledons</taxon>
        <taxon>Gunneridae</taxon>
        <taxon>Pentapetalae</taxon>
        <taxon>rosids</taxon>
        <taxon>fabids</taxon>
        <taxon>Fabales</taxon>
        <taxon>Fabaceae</taxon>
        <taxon>Papilionoideae</taxon>
        <taxon>50 kb inversion clade</taxon>
        <taxon>NPAAA clade</taxon>
        <taxon>indigoferoid/millettioid clade</taxon>
        <taxon>Phaseoleae</taxon>
        <taxon>Flemingia</taxon>
    </lineage>
</organism>
<feature type="compositionally biased region" description="Basic and acidic residues" evidence="1">
    <location>
        <begin position="75"/>
        <end position="94"/>
    </location>
</feature>
<evidence type="ECO:0000256" key="1">
    <source>
        <dbReference type="SAM" id="MobiDB-lite"/>
    </source>
</evidence>
<feature type="region of interest" description="Disordered" evidence="1">
    <location>
        <begin position="74"/>
        <end position="99"/>
    </location>
</feature>
<name>A0ABD1NJ87_9FABA</name>
<evidence type="ECO:0000313" key="3">
    <source>
        <dbReference type="EMBL" id="KAL2347986.1"/>
    </source>
</evidence>
<reference evidence="3 4" key="1">
    <citation type="submission" date="2024-08" db="EMBL/GenBank/DDBJ databases">
        <title>Insights into the chromosomal genome structure of Flemingia macrophylla.</title>
        <authorList>
            <person name="Ding Y."/>
            <person name="Zhao Y."/>
            <person name="Bi W."/>
            <person name="Wu M."/>
            <person name="Zhao G."/>
            <person name="Gong Y."/>
            <person name="Li W."/>
            <person name="Zhang P."/>
        </authorList>
    </citation>
    <scope>NUCLEOTIDE SEQUENCE [LARGE SCALE GENOMIC DNA]</scope>
    <source>
        <strain evidence="3">DYQJB</strain>
        <tissue evidence="3">Leaf</tissue>
    </source>
</reference>
<dbReference type="AlphaFoldDB" id="A0ABD1NJ87"/>
<evidence type="ECO:0000313" key="4">
    <source>
        <dbReference type="Proteomes" id="UP001603857"/>
    </source>
</evidence>
<dbReference type="EMBL" id="JBGMDY010000001">
    <property type="protein sequence ID" value="KAL2347986.1"/>
    <property type="molecule type" value="Genomic_DNA"/>
</dbReference>
<dbReference type="InterPro" id="IPR008546">
    <property type="entry name" value="VAN3-bd-like_auxin_canal"/>
</dbReference>
<feature type="domain" description="VAN3-binding protein-like auxin canalisation" evidence="2">
    <location>
        <begin position="1"/>
        <end position="111"/>
    </location>
</feature>
<comment type="caution">
    <text evidence="3">The sequence shown here is derived from an EMBL/GenBank/DDBJ whole genome shotgun (WGS) entry which is preliminary data.</text>
</comment>
<proteinExistence type="predicted"/>
<evidence type="ECO:0000259" key="2">
    <source>
        <dbReference type="Pfam" id="PF05703"/>
    </source>
</evidence>
<feature type="region of interest" description="Disordered" evidence="1">
    <location>
        <begin position="105"/>
        <end position="124"/>
    </location>
</feature>